<sequence>MPGAFAHITAVNFAISNSNLKSLNMPKKAKLALSRNQKFVELGCVSPDFPYLKLGSPDQNEWADKMHYEKVGVLIRKAILLVKNLSGEDQEKAFAWLCGFVAHVISDITIHPVVEMRVGPYHENSQEHRICEMNQDAYIWPKLNLGEIGYAERVKNNIGSCNDPTNPSNLDRIITKLWETCLKDVFPEKADSTHPDINGWYKGFQFIVDNIEEGYRLFPLARHVAAKQGLVYPSLEEIDESYIKALKTPCGIEDYDSIFERAVENVKQYLCYLSNAVFDDGSVDMFLNWNLDTGRCEKEMLTAWSNS</sequence>
<protein>
    <recommendedName>
        <fullName evidence="1">Phospholipase C/D domain-containing protein</fullName>
    </recommendedName>
</protein>
<comment type="caution">
    <text evidence="2">The sequence shown here is derived from an EMBL/GenBank/DDBJ whole genome shotgun (WGS) entry which is preliminary data.</text>
</comment>
<reference evidence="2 3" key="1">
    <citation type="journal article" date="2012" name="Science">
        <title>Ecological populations of bacteria act as socially cohesive units of antibiotic production and resistance.</title>
        <authorList>
            <person name="Cordero O.X."/>
            <person name="Wildschutte H."/>
            <person name="Kirkup B."/>
            <person name="Proehl S."/>
            <person name="Ngo L."/>
            <person name="Hussain F."/>
            <person name="Le Roux F."/>
            <person name="Mincer T."/>
            <person name="Polz M.F."/>
        </authorList>
    </citation>
    <scope>NUCLEOTIDE SEQUENCE [LARGE SCALE GENOMIC DNA]</scope>
    <source>
        <strain evidence="2 3">ZF-129</strain>
    </source>
</reference>
<dbReference type="EMBL" id="AJYQ02000062">
    <property type="protein sequence ID" value="OEE36062.1"/>
    <property type="molecule type" value="Genomic_DNA"/>
</dbReference>
<feature type="domain" description="Phospholipase C/D" evidence="1">
    <location>
        <begin position="7"/>
        <end position="185"/>
    </location>
</feature>
<proteinExistence type="predicted"/>
<evidence type="ECO:0000313" key="3">
    <source>
        <dbReference type="Proteomes" id="UP000094741"/>
    </source>
</evidence>
<dbReference type="InterPro" id="IPR029002">
    <property type="entry name" value="PLPC/GPLD1"/>
</dbReference>
<dbReference type="AlphaFoldDB" id="A0A1E5BI73"/>
<dbReference type="OrthoDB" id="8451635at2"/>
<dbReference type="eggNOG" id="ENOG502ZAN4">
    <property type="taxonomic scope" value="Bacteria"/>
</dbReference>
<organism evidence="2 3">
    <name type="scientific">Vibrio genomosp. F10 str. ZF-129</name>
    <dbReference type="NCBI Taxonomy" id="1187848"/>
    <lineage>
        <taxon>Bacteria</taxon>
        <taxon>Pseudomonadati</taxon>
        <taxon>Pseudomonadota</taxon>
        <taxon>Gammaproteobacteria</taxon>
        <taxon>Vibrionales</taxon>
        <taxon>Vibrionaceae</taxon>
        <taxon>Vibrio</taxon>
    </lineage>
</organism>
<accession>A0A1E5BI73</accession>
<dbReference type="Proteomes" id="UP000094741">
    <property type="component" value="Unassembled WGS sequence"/>
</dbReference>
<dbReference type="Pfam" id="PF00882">
    <property type="entry name" value="Zn_dep_PLPC"/>
    <property type="match status" value="1"/>
</dbReference>
<gene>
    <name evidence="2" type="ORF">A1QO_19165</name>
</gene>
<name>A0A1E5BI73_9VIBR</name>
<evidence type="ECO:0000259" key="1">
    <source>
        <dbReference type="Pfam" id="PF00882"/>
    </source>
</evidence>
<evidence type="ECO:0000313" key="2">
    <source>
        <dbReference type="EMBL" id="OEE36062.1"/>
    </source>
</evidence>